<dbReference type="AlphaFoldDB" id="A0A2U9IFE7"/>
<proteinExistence type="predicted"/>
<name>A0A2U9IFE7_9CREN</name>
<reference evidence="1 2" key="1">
    <citation type="submission" date="2018-05" db="EMBL/GenBank/DDBJ databases">
        <title>Complete Genome Sequences of Extremely Thermoacidophilic, Metal-Mobilizing Type-Strain Members of the Archaeal Family Sulfolobaceae: Acidianus brierleyi DSM-1651T, Acidianus sulfidivorans DSM-18786T, Metallosphaera hakonensis DSM-7519T, and Metallosphaera prunae DSM-10039T.</title>
        <authorList>
            <person name="Counts J.A."/>
            <person name="Kelly R.M."/>
        </authorList>
    </citation>
    <scope>NUCLEOTIDE SEQUENCE [LARGE SCALE GENOMIC DNA]</scope>
    <source>
        <strain evidence="1 2">DSM 1651</strain>
    </source>
</reference>
<dbReference type="EMBL" id="CP029289">
    <property type="protein sequence ID" value="AWR94674.1"/>
    <property type="molecule type" value="Genomic_DNA"/>
</dbReference>
<dbReference type="OrthoDB" id="39177at2157"/>
<evidence type="ECO:0000313" key="1">
    <source>
        <dbReference type="EMBL" id="AWR94674.1"/>
    </source>
</evidence>
<dbReference type="GeneID" id="36832242"/>
<dbReference type="KEGG" id="abri:DFR85_08760"/>
<dbReference type="Proteomes" id="UP000248044">
    <property type="component" value="Chromosome"/>
</dbReference>
<sequence length="70" mass="8535">MTEEERRRIFIRLLEERPRARKNKINDKDLKRLAELATENIQIMKELGCWKVEGDIIFYKTNCLGNYYQE</sequence>
<accession>A0A2U9IFE7</accession>
<keyword evidence="2" id="KW-1185">Reference proteome</keyword>
<organism evidence="1 2">
    <name type="scientific">Acidianus brierleyi</name>
    <dbReference type="NCBI Taxonomy" id="41673"/>
    <lineage>
        <taxon>Archaea</taxon>
        <taxon>Thermoproteota</taxon>
        <taxon>Thermoprotei</taxon>
        <taxon>Sulfolobales</taxon>
        <taxon>Sulfolobaceae</taxon>
        <taxon>Acidianus</taxon>
    </lineage>
</organism>
<gene>
    <name evidence="1" type="ORF">DFR85_08760</name>
</gene>
<dbReference type="RefSeq" id="WP_110270555.1">
    <property type="nucleotide sequence ID" value="NZ_CP029289.2"/>
</dbReference>
<protein>
    <submittedName>
        <fullName evidence="1">Uncharacterized protein</fullName>
    </submittedName>
</protein>
<evidence type="ECO:0000313" key="2">
    <source>
        <dbReference type="Proteomes" id="UP000248044"/>
    </source>
</evidence>